<organism evidence="1">
    <name type="scientific">Anguilla anguilla</name>
    <name type="common">European freshwater eel</name>
    <name type="synonym">Muraena anguilla</name>
    <dbReference type="NCBI Taxonomy" id="7936"/>
    <lineage>
        <taxon>Eukaryota</taxon>
        <taxon>Metazoa</taxon>
        <taxon>Chordata</taxon>
        <taxon>Craniata</taxon>
        <taxon>Vertebrata</taxon>
        <taxon>Euteleostomi</taxon>
        <taxon>Actinopterygii</taxon>
        <taxon>Neopterygii</taxon>
        <taxon>Teleostei</taxon>
        <taxon>Anguilliformes</taxon>
        <taxon>Anguillidae</taxon>
        <taxon>Anguilla</taxon>
    </lineage>
</organism>
<accession>A0A0E9S4N4</accession>
<evidence type="ECO:0000313" key="1">
    <source>
        <dbReference type="EMBL" id="JAH36369.1"/>
    </source>
</evidence>
<dbReference type="AlphaFoldDB" id="A0A0E9S4N4"/>
<protein>
    <submittedName>
        <fullName evidence="1">Uncharacterized protein</fullName>
    </submittedName>
</protein>
<reference evidence="1" key="1">
    <citation type="submission" date="2014-11" db="EMBL/GenBank/DDBJ databases">
        <authorList>
            <person name="Amaro Gonzalez C."/>
        </authorList>
    </citation>
    <scope>NUCLEOTIDE SEQUENCE</scope>
</reference>
<proteinExistence type="predicted"/>
<dbReference type="EMBL" id="GBXM01072208">
    <property type="protein sequence ID" value="JAH36369.1"/>
    <property type="molecule type" value="Transcribed_RNA"/>
</dbReference>
<name>A0A0E9S4N4_ANGAN</name>
<sequence>MLSMQVPSFWLSVKKRNKGLAF</sequence>
<reference evidence="1" key="2">
    <citation type="journal article" date="2015" name="Fish Shellfish Immunol.">
        <title>Early steps in the European eel (Anguilla anguilla)-Vibrio vulnificus interaction in the gills: Role of the RtxA13 toxin.</title>
        <authorList>
            <person name="Callol A."/>
            <person name="Pajuelo D."/>
            <person name="Ebbesson L."/>
            <person name="Teles M."/>
            <person name="MacKenzie S."/>
            <person name="Amaro C."/>
        </authorList>
    </citation>
    <scope>NUCLEOTIDE SEQUENCE</scope>
</reference>